<dbReference type="AlphaFoldDB" id="A0ABC8JA16"/>
<dbReference type="EMBL" id="CAKOAT010089822">
    <property type="protein sequence ID" value="CAH8319955.1"/>
    <property type="molecule type" value="Genomic_DNA"/>
</dbReference>
<protein>
    <submittedName>
        <fullName evidence="1">Uncharacterized protein</fullName>
    </submittedName>
</protein>
<accession>A0ABC8JA16</accession>
<evidence type="ECO:0000313" key="2">
    <source>
        <dbReference type="Proteomes" id="UP001642260"/>
    </source>
</evidence>
<dbReference type="Proteomes" id="UP001642260">
    <property type="component" value="Unassembled WGS sequence"/>
</dbReference>
<name>A0ABC8JA16_ERUVS</name>
<sequence length="178" mass="20635">MGRILHLEQGVWVKDHMGAWSFMNTVDYYGEAILARENETFEDFQNIVRMRLELAPDTPLALTYQWPEWMLVPNRPRPQLVNISETRDVEVMMSLIDSRDLLVLFVTSGAEDVARYQFYGWTSFLFGNTRFVGPGVLESAHRQFIRDMLGNRPFSCATGMLEMVCTQPQLLALYRMSL</sequence>
<gene>
    <name evidence="1" type="ORF">ERUC_LOCUS8600</name>
</gene>
<keyword evidence="2" id="KW-1185">Reference proteome</keyword>
<proteinExistence type="predicted"/>
<organism evidence="1 2">
    <name type="scientific">Eruca vesicaria subsp. sativa</name>
    <name type="common">Garden rocket</name>
    <name type="synonym">Eruca sativa</name>
    <dbReference type="NCBI Taxonomy" id="29727"/>
    <lineage>
        <taxon>Eukaryota</taxon>
        <taxon>Viridiplantae</taxon>
        <taxon>Streptophyta</taxon>
        <taxon>Embryophyta</taxon>
        <taxon>Tracheophyta</taxon>
        <taxon>Spermatophyta</taxon>
        <taxon>Magnoliopsida</taxon>
        <taxon>eudicotyledons</taxon>
        <taxon>Gunneridae</taxon>
        <taxon>Pentapetalae</taxon>
        <taxon>rosids</taxon>
        <taxon>malvids</taxon>
        <taxon>Brassicales</taxon>
        <taxon>Brassicaceae</taxon>
        <taxon>Brassiceae</taxon>
        <taxon>Eruca</taxon>
    </lineage>
</organism>
<comment type="caution">
    <text evidence="1">The sequence shown here is derived from an EMBL/GenBank/DDBJ whole genome shotgun (WGS) entry which is preliminary data.</text>
</comment>
<evidence type="ECO:0000313" key="1">
    <source>
        <dbReference type="EMBL" id="CAH8319955.1"/>
    </source>
</evidence>
<reference evidence="1 2" key="1">
    <citation type="submission" date="2022-03" db="EMBL/GenBank/DDBJ databases">
        <authorList>
            <person name="Macdonald S."/>
            <person name="Ahmed S."/>
            <person name="Newling K."/>
        </authorList>
    </citation>
    <scope>NUCLEOTIDE SEQUENCE [LARGE SCALE GENOMIC DNA]</scope>
</reference>